<name>A0ABX1RE01_9PSEU</name>
<dbReference type="Proteomes" id="UP001296706">
    <property type="component" value="Unassembled WGS sequence"/>
</dbReference>
<organism evidence="1 2">
    <name type="scientific">Pseudonocardia xinjiangensis</name>
    <dbReference type="NCBI Taxonomy" id="75289"/>
    <lineage>
        <taxon>Bacteria</taxon>
        <taxon>Bacillati</taxon>
        <taxon>Actinomycetota</taxon>
        <taxon>Actinomycetes</taxon>
        <taxon>Pseudonocardiales</taxon>
        <taxon>Pseudonocardiaceae</taxon>
        <taxon>Pseudonocardia</taxon>
    </lineage>
</organism>
<reference evidence="1 2" key="1">
    <citation type="submission" date="2020-04" db="EMBL/GenBank/DDBJ databases">
        <authorList>
            <person name="Klaysubun C."/>
            <person name="Duangmal K."/>
            <person name="Lipun K."/>
        </authorList>
    </citation>
    <scope>NUCLEOTIDE SEQUENCE [LARGE SCALE GENOMIC DNA]</scope>
    <source>
        <strain evidence="1 2">JCM 11839</strain>
    </source>
</reference>
<evidence type="ECO:0000313" key="2">
    <source>
        <dbReference type="Proteomes" id="UP001296706"/>
    </source>
</evidence>
<comment type="caution">
    <text evidence="1">The sequence shown here is derived from an EMBL/GenBank/DDBJ whole genome shotgun (WGS) entry which is preliminary data.</text>
</comment>
<proteinExistence type="predicted"/>
<gene>
    <name evidence="1" type="ORF">HF577_13125</name>
</gene>
<sequence length="137" mass="15259">MSAAFVFIATNKIREGRLADEKRRVPGWVDFIEENEPRLIAFHQFLSGDGTEVEYVQVHPDSDSFEHHMRVLADGSNLSYTETLEGTTNIRIYGQPTATILEILRRAVGPDVPITVLPTHLGGFTRQATTEDATSSD</sequence>
<dbReference type="RefSeq" id="WP_169396095.1">
    <property type="nucleotide sequence ID" value="NZ_BAAAJH010000018.1"/>
</dbReference>
<accession>A0ABX1RE01</accession>
<protein>
    <submittedName>
        <fullName evidence="1">Uncharacterized protein</fullName>
    </submittedName>
</protein>
<evidence type="ECO:0000313" key="1">
    <source>
        <dbReference type="EMBL" id="NMH78021.1"/>
    </source>
</evidence>
<dbReference type="EMBL" id="JAAXKY010000034">
    <property type="protein sequence ID" value="NMH78021.1"/>
    <property type="molecule type" value="Genomic_DNA"/>
</dbReference>
<keyword evidence="2" id="KW-1185">Reference proteome</keyword>